<dbReference type="InterPro" id="IPR006311">
    <property type="entry name" value="TAT_signal"/>
</dbReference>
<dbReference type="InterPro" id="IPR055170">
    <property type="entry name" value="GFO_IDH_MocA-like_dom"/>
</dbReference>
<dbReference type="Pfam" id="PF22725">
    <property type="entry name" value="GFO_IDH_MocA_C3"/>
    <property type="match status" value="1"/>
</dbReference>
<reference evidence="6 7" key="1">
    <citation type="submission" date="2020-08" db="EMBL/GenBank/DDBJ databases">
        <title>Genomic Encyclopedia of Type Strains, Phase IV (KMG-V): Genome sequencing to study the core and pangenomes of soil and plant-associated prokaryotes.</title>
        <authorList>
            <person name="Whitman W."/>
        </authorList>
    </citation>
    <scope>NUCLEOTIDE SEQUENCE [LARGE SCALE GENOMIC DNA]</scope>
    <source>
        <strain evidence="6 7">M8UP14</strain>
    </source>
</reference>
<dbReference type="GO" id="GO:0000166">
    <property type="term" value="F:nucleotide binding"/>
    <property type="evidence" value="ECO:0007669"/>
    <property type="project" value="InterPro"/>
</dbReference>
<dbReference type="SUPFAM" id="SSF51735">
    <property type="entry name" value="NAD(P)-binding Rossmann-fold domains"/>
    <property type="match status" value="1"/>
</dbReference>
<evidence type="ECO:0000256" key="2">
    <source>
        <dbReference type="ARBA" id="ARBA00023002"/>
    </source>
</evidence>
<dbReference type="GO" id="GO:0016491">
    <property type="term" value="F:oxidoreductase activity"/>
    <property type="evidence" value="ECO:0007669"/>
    <property type="project" value="UniProtKB-KW"/>
</dbReference>
<gene>
    <name evidence="6" type="ORF">HDF16_003711</name>
</gene>
<keyword evidence="3" id="KW-0732">Signal</keyword>
<accession>A0A7W7ZFL7</accession>
<proteinExistence type="inferred from homology"/>
<evidence type="ECO:0000313" key="7">
    <source>
        <dbReference type="Proteomes" id="UP000540989"/>
    </source>
</evidence>
<organism evidence="6 7">
    <name type="scientific">Granulicella aggregans</name>
    <dbReference type="NCBI Taxonomy" id="474949"/>
    <lineage>
        <taxon>Bacteria</taxon>
        <taxon>Pseudomonadati</taxon>
        <taxon>Acidobacteriota</taxon>
        <taxon>Terriglobia</taxon>
        <taxon>Terriglobales</taxon>
        <taxon>Acidobacteriaceae</taxon>
        <taxon>Granulicella</taxon>
    </lineage>
</organism>
<evidence type="ECO:0000313" key="6">
    <source>
        <dbReference type="EMBL" id="MBB5058988.1"/>
    </source>
</evidence>
<dbReference type="PANTHER" id="PTHR22604">
    <property type="entry name" value="OXIDOREDUCTASES"/>
    <property type="match status" value="1"/>
</dbReference>
<dbReference type="Gene3D" id="3.40.50.720">
    <property type="entry name" value="NAD(P)-binding Rossmann-like Domain"/>
    <property type="match status" value="1"/>
</dbReference>
<name>A0A7W7ZFL7_9BACT</name>
<dbReference type="EMBL" id="JACHIP010000005">
    <property type="protein sequence ID" value="MBB5058988.1"/>
    <property type="molecule type" value="Genomic_DNA"/>
</dbReference>
<dbReference type="Gene3D" id="3.30.360.10">
    <property type="entry name" value="Dihydrodipicolinate Reductase, domain 2"/>
    <property type="match status" value="1"/>
</dbReference>
<feature type="chain" id="PRO_5030558795" evidence="3">
    <location>
        <begin position="26"/>
        <end position="360"/>
    </location>
</feature>
<evidence type="ECO:0000259" key="4">
    <source>
        <dbReference type="Pfam" id="PF01408"/>
    </source>
</evidence>
<dbReference type="InterPro" id="IPR036291">
    <property type="entry name" value="NAD(P)-bd_dom_sf"/>
</dbReference>
<evidence type="ECO:0000256" key="1">
    <source>
        <dbReference type="ARBA" id="ARBA00010928"/>
    </source>
</evidence>
<comment type="caution">
    <text evidence="6">The sequence shown here is derived from an EMBL/GenBank/DDBJ whole genome shotgun (WGS) entry which is preliminary data.</text>
</comment>
<sequence>MSMNRRSFVKVAASTAALSAMSSFAQPQQPVRYAAVGLGQISDIFMKSVSQSKKCKVTGLISGHVQEKTPKYKSLYGVQDKSIYNYETFDEMAHNPEIDAVYIGLPNSMHAEYTIRAAKAGKHVLCEKPMAISSAECRSMIDACKQANVKLMIAYRVHYDPIWLRVKELARSGAIGEIQEFQGGFRANFKAGQWRLDRKFSGGGSLMDLGVYPLNAIRWIAEEEPVSFAAQVATKLPGPRFASVEESVEFSLKMASGVLASAGSSYGVEGDNYLMIYGTEGHLRVEPAYGYQGVRFKGETKTGAVDETSKGVMPYQFTLEADHLADCIRNNTEPWTSGDEGLKDLVAMEGIYKAAGAPIA</sequence>
<dbReference type="RefSeq" id="WP_246409272.1">
    <property type="nucleotide sequence ID" value="NZ_JACHIP010000005.1"/>
</dbReference>
<keyword evidence="2" id="KW-0560">Oxidoreductase</keyword>
<dbReference type="InterPro" id="IPR000683">
    <property type="entry name" value="Gfo/Idh/MocA-like_OxRdtase_N"/>
</dbReference>
<feature type="signal peptide" evidence="3">
    <location>
        <begin position="1"/>
        <end position="25"/>
    </location>
</feature>
<dbReference type="PRINTS" id="PR01775">
    <property type="entry name" value="GLFROXRDTASE"/>
</dbReference>
<feature type="domain" description="Gfo/Idh/MocA-like oxidoreductase N-terminal" evidence="4">
    <location>
        <begin position="31"/>
        <end position="155"/>
    </location>
</feature>
<dbReference type="Proteomes" id="UP000540989">
    <property type="component" value="Unassembled WGS sequence"/>
</dbReference>
<feature type="domain" description="GFO/IDH/MocA-like oxidoreductase" evidence="5">
    <location>
        <begin position="163"/>
        <end position="284"/>
    </location>
</feature>
<evidence type="ECO:0000259" key="5">
    <source>
        <dbReference type="Pfam" id="PF22725"/>
    </source>
</evidence>
<dbReference type="InterPro" id="IPR050984">
    <property type="entry name" value="Gfo/Idh/MocA_domain"/>
</dbReference>
<dbReference type="PANTHER" id="PTHR22604:SF105">
    <property type="entry name" value="TRANS-1,2-DIHYDROBENZENE-1,2-DIOL DEHYDROGENASE"/>
    <property type="match status" value="1"/>
</dbReference>
<dbReference type="PROSITE" id="PS51318">
    <property type="entry name" value="TAT"/>
    <property type="match status" value="1"/>
</dbReference>
<keyword evidence="7" id="KW-1185">Reference proteome</keyword>
<evidence type="ECO:0000256" key="3">
    <source>
        <dbReference type="SAM" id="SignalP"/>
    </source>
</evidence>
<dbReference type="AlphaFoldDB" id="A0A7W7ZFL7"/>
<dbReference type="Pfam" id="PF01408">
    <property type="entry name" value="GFO_IDH_MocA"/>
    <property type="match status" value="1"/>
</dbReference>
<dbReference type="InterPro" id="IPR008354">
    <property type="entry name" value="Glc-Fru_OxRdtase_bac"/>
</dbReference>
<protein>
    <submittedName>
        <fullName evidence="6">Putative dehydrogenase</fullName>
    </submittedName>
</protein>
<dbReference type="SUPFAM" id="SSF55347">
    <property type="entry name" value="Glyceraldehyde-3-phosphate dehydrogenase-like, C-terminal domain"/>
    <property type="match status" value="1"/>
</dbReference>
<comment type="similarity">
    <text evidence="1">Belongs to the Gfo/Idh/MocA family.</text>
</comment>